<dbReference type="Pfam" id="PF13669">
    <property type="entry name" value="Glyoxalase_4"/>
    <property type="match status" value="1"/>
</dbReference>
<name>A0A437P8G3_9ACTN</name>
<sequence>MSSLYIGSLLGCRSTKYRQRPRCWRAPGPALSPSGGQMPPTIGSIDQLGYVVRDVEAAMRHWTTNLGVGPFFYFPQAAIARTFYLGEPTDARIAVGIAQAGGVQIELIQQLNPEAPSAYRDFLKERGEGLHHLGHFAKGEGDDTYDAFLARFAEADVEPYHYGDSGPGSRFAYLPTEEHGGTVVEVIETAQWGGFFDSIREAARGWDGSDPVREISIP</sequence>
<evidence type="ECO:0000313" key="2">
    <source>
        <dbReference type="EMBL" id="RVU18566.1"/>
    </source>
</evidence>
<dbReference type="AlphaFoldDB" id="A0A437P8G3"/>
<organism evidence="2 3">
    <name type="scientific">Streptomyces antnestii</name>
    <dbReference type="NCBI Taxonomy" id="2494256"/>
    <lineage>
        <taxon>Bacteria</taxon>
        <taxon>Bacillati</taxon>
        <taxon>Actinomycetota</taxon>
        <taxon>Actinomycetes</taxon>
        <taxon>Kitasatosporales</taxon>
        <taxon>Streptomycetaceae</taxon>
        <taxon>Streptomyces</taxon>
    </lineage>
</organism>
<dbReference type="Proteomes" id="UP000283128">
    <property type="component" value="Unassembled WGS sequence"/>
</dbReference>
<feature type="domain" description="VOC" evidence="1">
    <location>
        <begin position="44"/>
        <end position="189"/>
    </location>
</feature>
<dbReference type="SUPFAM" id="SSF54593">
    <property type="entry name" value="Glyoxalase/Bleomycin resistance protein/Dihydroxybiphenyl dioxygenase"/>
    <property type="match status" value="1"/>
</dbReference>
<dbReference type="PROSITE" id="PS51819">
    <property type="entry name" value="VOC"/>
    <property type="match status" value="1"/>
</dbReference>
<proteinExistence type="predicted"/>
<dbReference type="InterPro" id="IPR037523">
    <property type="entry name" value="VOC_core"/>
</dbReference>
<reference evidence="2 3" key="1">
    <citation type="submission" date="2019-01" db="EMBL/GenBank/DDBJ databases">
        <title>Genome sequences of Streptomyces and Rhizobium isolates collected from root and soil.</title>
        <authorList>
            <person name="Chhettri S."/>
            <person name="Sevigny J.L."/>
            <person name="Sen A."/>
            <person name="Ennis N."/>
            <person name="Tisa L."/>
        </authorList>
    </citation>
    <scope>NUCLEOTIDE SEQUENCE [LARGE SCALE GENOMIC DNA]</scope>
    <source>
        <strain evidence="2 3">San01</strain>
    </source>
</reference>
<dbReference type="Gene3D" id="3.10.180.10">
    <property type="entry name" value="2,3-Dihydroxybiphenyl 1,2-Dioxygenase, domain 1"/>
    <property type="match status" value="1"/>
</dbReference>
<protein>
    <submittedName>
        <fullName evidence="2">VOC family protein</fullName>
    </submittedName>
</protein>
<evidence type="ECO:0000313" key="3">
    <source>
        <dbReference type="Proteomes" id="UP000283128"/>
    </source>
</evidence>
<comment type="caution">
    <text evidence="2">The sequence shown here is derived from an EMBL/GenBank/DDBJ whole genome shotgun (WGS) entry which is preliminary data.</text>
</comment>
<gene>
    <name evidence="2" type="ORF">EOT10_31570</name>
</gene>
<accession>A0A437P8G3</accession>
<dbReference type="OrthoDB" id="9792173at2"/>
<dbReference type="InterPro" id="IPR029068">
    <property type="entry name" value="Glyas_Bleomycin-R_OHBP_Dase"/>
</dbReference>
<keyword evidence="3" id="KW-1185">Reference proteome</keyword>
<dbReference type="EMBL" id="RZYA01000020">
    <property type="protein sequence ID" value="RVU18566.1"/>
    <property type="molecule type" value="Genomic_DNA"/>
</dbReference>
<evidence type="ECO:0000259" key="1">
    <source>
        <dbReference type="PROSITE" id="PS51819"/>
    </source>
</evidence>